<dbReference type="PANTHER" id="PTHR38440">
    <property type="entry name" value="UPF0398 PROTEIN YPSA"/>
    <property type="match status" value="1"/>
</dbReference>
<dbReference type="SUPFAM" id="SSF102405">
    <property type="entry name" value="MCP/YpsA-like"/>
    <property type="match status" value="1"/>
</dbReference>
<keyword evidence="3" id="KW-1185">Reference proteome</keyword>
<evidence type="ECO:0000313" key="2">
    <source>
        <dbReference type="EMBL" id="MFC0478041.1"/>
    </source>
</evidence>
<dbReference type="InterPro" id="IPR010697">
    <property type="entry name" value="YspA"/>
</dbReference>
<gene>
    <name evidence="2" type="ORF">ACFFHF_22895</name>
</gene>
<organism evidence="2 3">
    <name type="scientific">Robertmurraya beringensis</name>
    <dbReference type="NCBI Taxonomy" id="641660"/>
    <lineage>
        <taxon>Bacteria</taxon>
        <taxon>Bacillati</taxon>
        <taxon>Bacillota</taxon>
        <taxon>Bacilli</taxon>
        <taxon>Bacillales</taxon>
        <taxon>Bacillaceae</taxon>
        <taxon>Robertmurraya</taxon>
    </lineage>
</organism>
<comment type="similarity">
    <text evidence="1">Belongs to the UPF0398 family.</text>
</comment>
<accession>A0ABV6KXH7</accession>
<evidence type="ECO:0000313" key="3">
    <source>
        <dbReference type="Proteomes" id="UP001589738"/>
    </source>
</evidence>
<comment type="caution">
    <text evidence="2">The sequence shown here is derived from an EMBL/GenBank/DDBJ whole genome shotgun (WGS) entry which is preliminary data.</text>
</comment>
<protein>
    <recommendedName>
        <fullName evidence="1">UPF0398 protein ACFFHF_22895</fullName>
    </recommendedName>
</protein>
<name>A0ABV6KXH7_9BACI</name>
<dbReference type="PIRSF" id="PIRSF021290">
    <property type="entry name" value="DUF1273"/>
    <property type="match status" value="1"/>
</dbReference>
<dbReference type="Proteomes" id="UP001589738">
    <property type="component" value="Unassembled WGS sequence"/>
</dbReference>
<dbReference type="RefSeq" id="WP_340906271.1">
    <property type="nucleotide sequence ID" value="NZ_JBHLUU010000126.1"/>
</dbReference>
<evidence type="ECO:0000256" key="1">
    <source>
        <dbReference type="HAMAP-Rule" id="MF_01575"/>
    </source>
</evidence>
<dbReference type="HAMAP" id="MF_01575">
    <property type="entry name" value="UPF0398"/>
    <property type="match status" value="1"/>
</dbReference>
<sequence length="187" mass="21893">MKVVYISGYKASELGIFKENDPGVVYIKLAIKKALLQLLDQGLEWVMVSGQLGVEMWAAEVVIELRKKDYPDIKLAIITPFLEQEGNWSDKNKEWYHSIIQTANYVDSVTKRKYDSPAQFRLKNQFAIQKTDALLLIYDEERDGSPKYLLQTAKQYQENHPYPITQITFYDLQLLVEEEQQKQNDFY</sequence>
<dbReference type="Pfam" id="PF06908">
    <property type="entry name" value="YpsA"/>
    <property type="match status" value="1"/>
</dbReference>
<proteinExistence type="inferred from homology"/>
<dbReference type="NCBIfam" id="NF010181">
    <property type="entry name" value="PRK13660.1"/>
    <property type="match status" value="1"/>
</dbReference>
<reference evidence="2 3" key="1">
    <citation type="submission" date="2024-09" db="EMBL/GenBank/DDBJ databases">
        <authorList>
            <person name="Sun Q."/>
            <person name="Mori K."/>
        </authorList>
    </citation>
    <scope>NUCLEOTIDE SEQUENCE [LARGE SCALE GENOMIC DNA]</scope>
    <source>
        <strain evidence="2 3">CGMCC 1.9126</strain>
    </source>
</reference>
<dbReference type="EMBL" id="JBHLUU010000126">
    <property type="protein sequence ID" value="MFC0478041.1"/>
    <property type="molecule type" value="Genomic_DNA"/>
</dbReference>
<dbReference type="Gene3D" id="3.40.50.450">
    <property type="match status" value="1"/>
</dbReference>
<dbReference type="PANTHER" id="PTHR38440:SF1">
    <property type="entry name" value="UPF0398 PROTEIN SPR0331"/>
    <property type="match status" value="1"/>
</dbReference>